<dbReference type="RefSeq" id="WP_381242545.1">
    <property type="nucleotide sequence ID" value="NZ_JBHSKH010000123.1"/>
</dbReference>
<comment type="caution">
    <text evidence="2">The sequence shown here is derived from an EMBL/GenBank/DDBJ whole genome shotgun (WGS) entry which is preliminary data.</text>
</comment>
<organism evidence="2 3">
    <name type="scientific">Streptomyces kaempferi</name>
    <dbReference type="NCBI Taxonomy" id="333725"/>
    <lineage>
        <taxon>Bacteria</taxon>
        <taxon>Bacillati</taxon>
        <taxon>Actinomycetota</taxon>
        <taxon>Actinomycetes</taxon>
        <taxon>Kitasatosporales</taxon>
        <taxon>Streptomycetaceae</taxon>
        <taxon>Streptomyces</taxon>
    </lineage>
</organism>
<keyword evidence="1" id="KW-0472">Membrane</keyword>
<name>A0ABW3XPD7_9ACTN</name>
<sequence length="47" mass="4980">MTLHDLLNTLGPVGLLALTGTVMMFVGWCWRSSGRATPTAGPQPARP</sequence>
<evidence type="ECO:0000313" key="3">
    <source>
        <dbReference type="Proteomes" id="UP001597058"/>
    </source>
</evidence>
<evidence type="ECO:0000313" key="2">
    <source>
        <dbReference type="EMBL" id="MFD1310756.1"/>
    </source>
</evidence>
<dbReference type="Proteomes" id="UP001597058">
    <property type="component" value="Unassembled WGS sequence"/>
</dbReference>
<feature type="transmembrane region" description="Helical" evidence="1">
    <location>
        <begin position="12"/>
        <end position="30"/>
    </location>
</feature>
<evidence type="ECO:0000256" key="1">
    <source>
        <dbReference type="SAM" id="Phobius"/>
    </source>
</evidence>
<proteinExistence type="predicted"/>
<reference evidence="3" key="1">
    <citation type="journal article" date="2019" name="Int. J. Syst. Evol. Microbiol.">
        <title>The Global Catalogue of Microorganisms (GCM) 10K type strain sequencing project: providing services to taxonomists for standard genome sequencing and annotation.</title>
        <authorList>
            <consortium name="The Broad Institute Genomics Platform"/>
            <consortium name="The Broad Institute Genome Sequencing Center for Infectious Disease"/>
            <person name="Wu L."/>
            <person name="Ma J."/>
        </authorList>
    </citation>
    <scope>NUCLEOTIDE SEQUENCE [LARGE SCALE GENOMIC DNA]</scope>
    <source>
        <strain evidence="3">CGMCC 4.7020</strain>
    </source>
</reference>
<keyword evidence="3" id="KW-1185">Reference proteome</keyword>
<keyword evidence="1" id="KW-1133">Transmembrane helix</keyword>
<protein>
    <submittedName>
        <fullName evidence="2">Uncharacterized protein</fullName>
    </submittedName>
</protein>
<keyword evidence="1" id="KW-0812">Transmembrane</keyword>
<dbReference type="EMBL" id="JBHTMM010000060">
    <property type="protein sequence ID" value="MFD1310756.1"/>
    <property type="molecule type" value="Genomic_DNA"/>
</dbReference>
<gene>
    <name evidence="2" type="ORF">ACFQ5X_33580</name>
</gene>
<accession>A0ABW3XPD7</accession>